<feature type="transmembrane region" description="Helical" evidence="9">
    <location>
        <begin position="184"/>
        <end position="202"/>
    </location>
</feature>
<feature type="transmembrane region" description="Helical" evidence="9">
    <location>
        <begin position="157"/>
        <end position="178"/>
    </location>
</feature>
<feature type="transmembrane region" description="Helical" evidence="9">
    <location>
        <begin position="6"/>
        <end position="39"/>
    </location>
</feature>
<evidence type="ECO:0000256" key="5">
    <source>
        <dbReference type="ARBA" id="ARBA00022827"/>
    </source>
</evidence>
<dbReference type="InterPro" id="IPR039261">
    <property type="entry name" value="FNR_nucleotide-bd"/>
</dbReference>
<evidence type="ECO:0000256" key="9">
    <source>
        <dbReference type="SAM" id="Phobius"/>
    </source>
</evidence>
<dbReference type="Gene3D" id="2.40.30.10">
    <property type="entry name" value="Translation factors"/>
    <property type="match status" value="1"/>
</dbReference>
<feature type="transmembrane region" description="Helical" evidence="9">
    <location>
        <begin position="82"/>
        <end position="102"/>
    </location>
</feature>
<reference evidence="11" key="1">
    <citation type="submission" date="2024-05" db="EMBL/GenBank/DDBJ databases">
        <authorList>
            <person name="Cai S.Y."/>
            <person name="Jin L.M."/>
            <person name="Li H.R."/>
        </authorList>
    </citation>
    <scope>NUCLEOTIDE SEQUENCE</scope>
    <source>
        <strain evidence="11">A5-74</strain>
    </source>
</reference>
<dbReference type="InterPro" id="IPR017938">
    <property type="entry name" value="Riboflavin_synthase-like_b-brl"/>
</dbReference>
<feature type="domain" description="FAD-binding FR-type" evidence="10">
    <location>
        <begin position="255"/>
        <end position="359"/>
    </location>
</feature>
<dbReference type="Pfam" id="PF00175">
    <property type="entry name" value="NAD_binding_1"/>
    <property type="match status" value="1"/>
</dbReference>
<evidence type="ECO:0000313" key="11">
    <source>
        <dbReference type="EMBL" id="XCG63687.1"/>
    </source>
</evidence>
<sequence length="490" mass="51839">MTMYRLVLWSLGGLAALSLIFSLIGWIAYTPAAIAICWLTPLVTSYATNRLMAGIHGVVPHSESSLITAYLIFFIFPPSTDLVAVLAIALAALFASASKYLLAVRGRHIFNPAAAGAFLVTLCGVYFSGWWVGTTVLVPFAFVAAVAILHRTRRLPMAAVFLAVAGGIMVVRSLSAGIPVGTALLWPITSSPMVFFAGFMLSEPLTQPPRRWQQLLMAGVVGALFSIPLHVGAIYVAPESALLVGNLMAFFFGQRKGIELTLRARRQLTPSTVEFSFHPARDVSFRAGQYLEITLPHKGSDDRGLRRVFSISSAPSESGAVAISTKIPRDASTFKRTLDALTVGSTVGVTTVAGDFLLPADPHVPLLLVAGGIGITPFASQLAERGTAGGSDVVVLYSVTGADEIGYRDVLEHSSARVVIVSPEPIADLPAGWENISARRVDRSLLAAAVPDIAARQVLVSGPPGMVEGVGGAARKLHAAGVRTDYFSGY</sequence>
<evidence type="ECO:0000256" key="4">
    <source>
        <dbReference type="ARBA" id="ARBA00022723"/>
    </source>
</evidence>
<dbReference type="EMBL" id="CP159218">
    <property type="protein sequence ID" value="XCG63687.1"/>
    <property type="molecule type" value="Genomic_DNA"/>
</dbReference>
<dbReference type="GO" id="GO:0051537">
    <property type="term" value="F:2 iron, 2 sulfur cluster binding"/>
    <property type="evidence" value="ECO:0007669"/>
    <property type="project" value="UniProtKB-KW"/>
</dbReference>
<evidence type="ECO:0000259" key="10">
    <source>
        <dbReference type="PROSITE" id="PS51384"/>
    </source>
</evidence>
<name>A0AAU8DPM4_9ACTN</name>
<dbReference type="RefSeq" id="WP_353649302.1">
    <property type="nucleotide sequence ID" value="NZ_CP159218.1"/>
</dbReference>
<dbReference type="PANTHER" id="PTHR47354">
    <property type="entry name" value="NADH OXIDOREDUCTASE HCR"/>
    <property type="match status" value="1"/>
</dbReference>
<dbReference type="SUPFAM" id="SSF52343">
    <property type="entry name" value="Ferredoxin reductase-like, C-terminal NADP-linked domain"/>
    <property type="match status" value="1"/>
</dbReference>
<accession>A0AAU8DPM4</accession>
<feature type="transmembrane region" description="Helical" evidence="9">
    <location>
        <begin position="214"/>
        <end position="235"/>
    </location>
</feature>
<evidence type="ECO:0000256" key="8">
    <source>
        <dbReference type="ARBA" id="ARBA00023014"/>
    </source>
</evidence>
<keyword evidence="3" id="KW-0001">2Fe-2S</keyword>
<dbReference type="PANTHER" id="PTHR47354:SF6">
    <property type="entry name" value="NADH OXIDOREDUCTASE HCR"/>
    <property type="match status" value="1"/>
</dbReference>
<keyword evidence="9" id="KW-0472">Membrane</keyword>
<feature type="transmembrane region" description="Helical" evidence="9">
    <location>
        <begin position="51"/>
        <end position="76"/>
    </location>
</feature>
<dbReference type="PROSITE" id="PS51384">
    <property type="entry name" value="FAD_FR"/>
    <property type="match status" value="1"/>
</dbReference>
<proteinExistence type="predicted"/>
<dbReference type="CDD" id="cd00322">
    <property type="entry name" value="FNR_like"/>
    <property type="match status" value="1"/>
</dbReference>
<gene>
    <name evidence="11" type="ORF">ABLG96_21305</name>
</gene>
<organism evidence="11">
    <name type="scientific">Nakamurella sp. A5-74</name>
    <dbReference type="NCBI Taxonomy" id="3158264"/>
    <lineage>
        <taxon>Bacteria</taxon>
        <taxon>Bacillati</taxon>
        <taxon>Actinomycetota</taxon>
        <taxon>Actinomycetes</taxon>
        <taxon>Nakamurellales</taxon>
        <taxon>Nakamurellaceae</taxon>
        <taxon>Nakamurella</taxon>
    </lineage>
</organism>
<keyword evidence="5" id="KW-0274">FAD</keyword>
<dbReference type="GO" id="GO:0016491">
    <property type="term" value="F:oxidoreductase activity"/>
    <property type="evidence" value="ECO:0007669"/>
    <property type="project" value="UniProtKB-KW"/>
</dbReference>
<keyword evidence="8" id="KW-0411">Iron-sulfur</keyword>
<evidence type="ECO:0000256" key="1">
    <source>
        <dbReference type="ARBA" id="ARBA00001974"/>
    </source>
</evidence>
<keyword evidence="2" id="KW-0285">Flavoprotein</keyword>
<dbReference type="InterPro" id="IPR017927">
    <property type="entry name" value="FAD-bd_FR_type"/>
</dbReference>
<comment type="cofactor">
    <cofactor evidence="1">
        <name>FAD</name>
        <dbReference type="ChEBI" id="CHEBI:57692"/>
    </cofactor>
</comment>
<evidence type="ECO:0000256" key="3">
    <source>
        <dbReference type="ARBA" id="ARBA00022714"/>
    </source>
</evidence>
<keyword evidence="4" id="KW-0479">Metal-binding</keyword>
<dbReference type="InterPro" id="IPR050415">
    <property type="entry name" value="MRET"/>
</dbReference>
<dbReference type="InterPro" id="IPR001433">
    <property type="entry name" value="OxRdtase_FAD/NAD-bd"/>
</dbReference>
<keyword evidence="9" id="KW-0812">Transmembrane</keyword>
<keyword evidence="7" id="KW-0408">Iron</keyword>
<keyword evidence="6" id="KW-0560">Oxidoreductase</keyword>
<evidence type="ECO:0000256" key="6">
    <source>
        <dbReference type="ARBA" id="ARBA00023002"/>
    </source>
</evidence>
<protein>
    <submittedName>
        <fullName evidence="11">Oxidoreductase</fullName>
    </submittedName>
</protein>
<evidence type="ECO:0000256" key="7">
    <source>
        <dbReference type="ARBA" id="ARBA00023004"/>
    </source>
</evidence>
<evidence type="ECO:0000256" key="2">
    <source>
        <dbReference type="ARBA" id="ARBA00022630"/>
    </source>
</evidence>
<feature type="transmembrane region" description="Helical" evidence="9">
    <location>
        <begin position="133"/>
        <end position="150"/>
    </location>
</feature>
<dbReference type="SUPFAM" id="SSF63380">
    <property type="entry name" value="Riboflavin synthase domain-like"/>
    <property type="match status" value="1"/>
</dbReference>
<dbReference type="AlphaFoldDB" id="A0AAU8DPM4"/>
<keyword evidence="9" id="KW-1133">Transmembrane helix</keyword>
<dbReference type="GO" id="GO:0046872">
    <property type="term" value="F:metal ion binding"/>
    <property type="evidence" value="ECO:0007669"/>
    <property type="project" value="UniProtKB-KW"/>
</dbReference>
<dbReference type="Gene3D" id="3.40.50.80">
    <property type="entry name" value="Nucleotide-binding domain of ferredoxin-NADP reductase (FNR) module"/>
    <property type="match status" value="1"/>
</dbReference>